<gene>
    <name evidence="1" type="ORF">M9H77_05998</name>
</gene>
<evidence type="ECO:0000313" key="1">
    <source>
        <dbReference type="EMBL" id="KAI5675048.1"/>
    </source>
</evidence>
<evidence type="ECO:0000313" key="2">
    <source>
        <dbReference type="Proteomes" id="UP001060085"/>
    </source>
</evidence>
<dbReference type="Proteomes" id="UP001060085">
    <property type="component" value="Linkage Group LG02"/>
</dbReference>
<sequence>MDSLRNTHVKLLAFDFLNLRPYAGDQNSCFRKGKRLSRAETLGIVVTREFKSNKFLKFTIDDGTGCITCILWLNHFNSPYFSRRNPSDVRQIAQVATNFASDVQLGVLARVRGRLTNYRGAIQITVSDVVVERDPNMQILHWLDCIALARKCYDK</sequence>
<name>A0ACC0BR24_CATRO</name>
<organism evidence="1 2">
    <name type="scientific">Catharanthus roseus</name>
    <name type="common">Madagascar periwinkle</name>
    <name type="synonym">Vinca rosea</name>
    <dbReference type="NCBI Taxonomy" id="4058"/>
    <lineage>
        <taxon>Eukaryota</taxon>
        <taxon>Viridiplantae</taxon>
        <taxon>Streptophyta</taxon>
        <taxon>Embryophyta</taxon>
        <taxon>Tracheophyta</taxon>
        <taxon>Spermatophyta</taxon>
        <taxon>Magnoliopsida</taxon>
        <taxon>eudicotyledons</taxon>
        <taxon>Gunneridae</taxon>
        <taxon>Pentapetalae</taxon>
        <taxon>asterids</taxon>
        <taxon>lamiids</taxon>
        <taxon>Gentianales</taxon>
        <taxon>Apocynaceae</taxon>
        <taxon>Rauvolfioideae</taxon>
        <taxon>Vinceae</taxon>
        <taxon>Catharanthinae</taxon>
        <taxon>Catharanthus</taxon>
    </lineage>
</organism>
<keyword evidence="2" id="KW-1185">Reference proteome</keyword>
<comment type="caution">
    <text evidence="1">The sequence shown here is derived from an EMBL/GenBank/DDBJ whole genome shotgun (WGS) entry which is preliminary data.</text>
</comment>
<accession>A0ACC0BR24</accession>
<dbReference type="EMBL" id="CM044702">
    <property type="protein sequence ID" value="KAI5675048.1"/>
    <property type="molecule type" value="Genomic_DNA"/>
</dbReference>
<reference evidence="2" key="1">
    <citation type="journal article" date="2023" name="Nat. Plants">
        <title>Single-cell RNA sequencing provides a high-resolution roadmap for understanding the multicellular compartmentation of specialized metabolism.</title>
        <authorList>
            <person name="Sun S."/>
            <person name="Shen X."/>
            <person name="Li Y."/>
            <person name="Li Y."/>
            <person name="Wang S."/>
            <person name="Li R."/>
            <person name="Zhang H."/>
            <person name="Shen G."/>
            <person name="Guo B."/>
            <person name="Wei J."/>
            <person name="Xu J."/>
            <person name="St-Pierre B."/>
            <person name="Chen S."/>
            <person name="Sun C."/>
        </authorList>
    </citation>
    <scope>NUCLEOTIDE SEQUENCE [LARGE SCALE GENOMIC DNA]</scope>
</reference>
<proteinExistence type="predicted"/>
<protein>
    <submittedName>
        <fullName evidence="1">Uncharacterized protein</fullName>
    </submittedName>
</protein>